<dbReference type="SUPFAM" id="SSF69279">
    <property type="entry name" value="Phage tail proteins"/>
    <property type="match status" value="1"/>
</dbReference>
<dbReference type="RefSeq" id="WP_185264902.1">
    <property type="nucleotide sequence ID" value="NZ_AP023367.1"/>
</dbReference>
<evidence type="ECO:0000259" key="5">
    <source>
        <dbReference type="Pfam" id="PF25023"/>
    </source>
</evidence>
<dbReference type="Proteomes" id="UP000515561">
    <property type="component" value="Chromosome"/>
</dbReference>
<dbReference type="Gene3D" id="3.55.50.10">
    <property type="entry name" value="Baseplate protein-like domains"/>
    <property type="match status" value="1"/>
</dbReference>
<dbReference type="InterPro" id="IPR006530">
    <property type="entry name" value="YD"/>
</dbReference>
<dbReference type="Pfam" id="PF25023">
    <property type="entry name" value="TEN_YD-shell"/>
    <property type="match status" value="1"/>
</dbReference>
<feature type="compositionally biased region" description="Basic and acidic residues" evidence="2">
    <location>
        <begin position="2532"/>
        <end position="2554"/>
    </location>
</feature>
<evidence type="ECO:0000313" key="7">
    <source>
        <dbReference type="Proteomes" id="UP000515561"/>
    </source>
</evidence>
<sequence>MKITYKGLIIDFPYTLSSIEEVGMESCFCEHPIFHLTAVIPEEGAETYISSITSNTTIKVDITKEEGKGEDPFFYGFIDSVNVAVRGGLYILTLRAAAYSAKLDVEKKSRSFFKKGITYREIFRAVIKDYPGADMIENIETSRVADFPIIQYQETDWEFIKRLASLFEAVVTPDCTGTTPRFTLGRPASEKMMEAESRELSTARDLKACMKDYYQSFTSISIPKMKKEEEAQKNGNQGFLASGEEKSTMNELFFTTFSFLGGRYFPVGTLVKLNHIRLMVTHVEAFVEKGDLYYQYIVRWPEAIRARYEDNKALQGVSLVGTVKKCVGNTVSLNLEIDEDDGYDNGKEDHFFTYAIESKAYYCMPVAGAKIHLYFPTGREWEAIAVNSLRSAAAGAKRAGKTENPRNKSLSNDSGVSVDLTPAAITLTPHDDNQIKISLGKDGTVKVAGKNITMTGEDINFGKALGAPLSKDAKEIICKSLSLTANDTLFMTRYQGGGALTDIVPIDDHFTAIKGVTQLYATASIHHDTTGPGKPPAVSYDDAELVAQEQAAAEEQNQNITNTLIQRKKEARAAFGKGLLMLAAGAALAVATVATGGAALAVVAAGATLSAGATAGVVVVGVGMAAFGAAEMHEGMSGKALAESGDWSTPANNFIKDVIPDPYYTVLKNGFCIAGSILFAGPGVLIGGAINTAFTLGFDLIPDGRIDSNWKDLLNDFGTACMITSLTGPIGKLGNCESIVSKTGMRFLQQMASGTLYDLASGNLSFKNFAQNLVQESISSLVSGRIGNKFWSAATDIALDTGLDAGMQAWDILAAGGDLKTDFDYQRLGQTFVRSLIMNAKYSCDPVDCARGNLFYYKKDISSDDLYGEFLFSRRYDSVLTYEGAFGTGWVHTYETFLTAHDTCKISAVLPDTHMETFVLKEGIKDEPSWENEKGGSQLFTLTHDLEEGSFSLVSREGGNYRKYVYNSNGRLKAIYDGEFAIPYRVSYALEEWLEEEEEAKERGEEVLRRKPDYFELSKITSPGGRTLRFTYEHGRIVSLIDQGKRKVRYEYADNRLVKVHYPSIGIQEYGYDDMGHLLTVKGEDGREFINNTFDKTGRVVKQSYPDGNDCTITYEDEKRQTLFTFSDTGRTERYTYDREKQIIRTEYGDGVEEHYGYDACGNRILETDKNGNTTYRTYNVYGQVIEEKQPDGLVTRYEYNEKNKLVRVTDTNGTRIEYEYDARLHPVMEKEYLTEETYLTTRKTYDSKGRMLTKTNDLGHTETYVYEDKSIYHPTKWITAEGEVFTYEYDHAGRRKTITSDYGTVEFGYSETGEVNRITDALGNTTRKTIGATGNILKVVPPNAYREYEQEQGFAYRYDYLDRLIESRDPYGSIHALRRDMDGNIIKDIHPNGYDILTHDGPGMEYVYDKRQYKIKDINPAGGIRRYVTDKQGNIVKVIQPEAYEKAIEQAKQLVHQEINGRRDFLQGKSREEHVEERAVEAGEGISYTYDSRNRLQEVRDTEGTVVRRFVYDKKGRLVKDINAEGYTYGDTDEERYGILYKYNHAGWLLEKREPVEIVRTPEITAYASEVVSNVNTQMTEPKKGAILYNLTVYEYDLAGNCVVEKHSPETVSESGYPTKYHSIYFEYDKRNRLVRVSDSLGAAMEYAYDSLNNRTMEKARINENTYKLTWFVYDKAGRLSQVKAAVDFKDTVEKDNPYMEKAFCITKFNYDKNGNVTEILTPEGYVIKRDYDLLDRITKEEHLDKANGIHRVLSYEYDKAGNLIKQTNTKGDSKEYVYDYRNNLIKQTDEEGNVTRYFYDKNNSLIKAVSPDNYKEELDDGKGTTFTYDAFGRMESIRNALGYLEEYNQYNKVGQLIRKGDETGTLVEYQYDIGGRIQSITTGEVIQARGQSDSVNQNVTLSQPHQNNPVSQSFTYDARGNITGIRDGEGNRTIYKLDDWGRIVRIHKPDGSEEQYTYDYAGNITTTTNGKGGIITYCYNSFNQLGEILDQTGEKEQFFYDKQGRLAKQIDRNQNSIVYKLNIDDQLVYKKEEKSGLIYGYQYNTEGQLTEATGGGVQYQYDYTPSGSVKTKYVNHKLALQYSYTKSGNVAGILDATGKKTEYAYDEVNRVAKVMDNGNLLVTYGYHVDNTLAQARFSNGITTEYTYDRDKNPASITTTTRTGEKLFAYRYAYDYNGNRIVKQDMRALTSGDLQGVGDYGRIGETGGQAPISQATTYTYDPLQRIAGVSYADGKEERFAYDSAGNRALRKYGNIEEAYQYDSRNRLTELIRKDSTRAENNRITLYQYDNQGNTLLEETRGYTTSQMVFNPSNSMPESGFLSNKEGKESLLQTSHYEYDGFNKTRKVTVEYFGNEKETPTAVQTQENFYDAENLRYGITENGERTNFITNGWKVLSEQDESNQTTNRIVLGYGIIASDSLKQEGDTYRYFHWNEHGDTEYITDKDGQVLNRYGYDAFGSLTTAEEIVRNRYTYNGEQYDAITSQYYLRARFYNPQVARFTQEDVYRGDGLNLYAYCANNPVMYEDPSGYDGKSKCPKPGEPEGQKKQPDDQSTKKTKTLSEWLSGEQDLLSEVTDWYKNKPEWWGIDPDSTDVFYRTTDEVNEIRKKAGESGGHHPHGLALGGPLGQELTHTGETAKVKNKTHSKVTGLQRRVINKIKKQL</sequence>
<protein>
    <recommendedName>
        <fullName evidence="8">Type IV secretion protein Rhs</fullName>
    </recommendedName>
</protein>
<evidence type="ECO:0000313" key="6">
    <source>
        <dbReference type="EMBL" id="BCJ95520.1"/>
    </source>
</evidence>
<dbReference type="Gene3D" id="2.180.10.10">
    <property type="entry name" value="RHS repeat-associated core"/>
    <property type="match status" value="5"/>
</dbReference>
<evidence type="ECO:0000256" key="3">
    <source>
        <dbReference type="SAM" id="Phobius"/>
    </source>
</evidence>
<dbReference type="PANTHER" id="PTHR32305:SF15">
    <property type="entry name" value="PROTEIN RHSA-RELATED"/>
    <property type="match status" value="1"/>
</dbReference>
<feature type="region of interest" description="Disordered" evidence="2">
    <location>
        <begin position="2528"/>
        <end position="2559"/>
    </location>
</feature>
<keyword evidence="3" id="KW-1133">Transmembrane helix</keyword>
<dbReference type="InterPro" id="IPR022385">
    <property type="entry name" value="Rhs_assc_core"/>
</dbReference>
<dbReference type="NCBIfam" id="TIGR03696">
    <property type="entry name" value="Rhs_assc_core"/>
    <property type="match status" value="1"/>
</dbReference>
<keyword evidence="1" id="KW-0677">Repeat</keyword>
<dbReference type="InterPro" id="IPR031325">
    <property type="entry name" value="RHS_repeat"/>
</dbReference>
<dbReference type="InterPro" id="IPR050708">
    <property type="entry name" value="T6SS_VgrG/RHS"/>
</dbReference>
<evidence type="ECO:0000256" key="1">
    <source>
        <dbReference type="ARBA" id="ARBA00022737"/>
    </source>
</evidence>
<feature type="domain" description="Teneurin-like YD-shell" evidence="5">
    <location>
        <begin position="1707"/>
        <end position="1804"/>
    </location>
</feature>
<name>A0A6S6R7S7_9FIRM</name>
<proteinExistence type="predicted"/>
<evidence type="ECO:0008006" key="8">
    <source>
        <dbReference type="Google" id="ProtNLM"/>
    </source>
</evidence>
<dbReference type="KEGG" id="acel:acsn021_30890"/>
<keyword evidence="7" id="KW-1185">Reference proteome</keyword>
<feature type="transmembrane region" description="Helical" evidence="3">
    <location>
        <begin position="609"/>
        <end position="630"/>
    </location>
</feature>
<dbReference type="InterPro" id="IPR056823">
    <property type="entry name" value="TEN-like_YD-shell"/>
</dbReference>
<keyword evidence="3" id="KW-0812">Transmembrane</keyword>
<dbReference type="EMBL" id="AP023367">
    <property type="protein sequence ID" value="BCJ95520.1"/>
    <property type="molecule type" value="Genomic_DNA"/>
</dbReference>
<dbReference type="InterPro" id="IPR045351">
    <property type="entry name" value="DUF6531"/>
</dbReference>
<dbReference type="Pfam" id="PF05593">
    <property type="entry name" value="RHS_repeat"/>
    <property type="match status" value="3"/>
</dbReference>
<feature type="region of interest" description="Disordered" evidence="2">
    <location>
        <begin position="2608"/>
        <end position="2630"/>
    </location>
</feature>
<reference evidence="6 7" key="1">
    <citation type="journal article" date="2016" name="Int. J. Syst. Evol. Microbiol.">
        <title>Descriptions of Anaerotaenia torta gen. nov., sp. nov. and Anaerocolumna cellulosilytica gen. nov., sp. nov. isolated from a methanogenic reactor of cattle waste.</title>
        <authorList>
            <person name="Uek A."/>
            <person name="Ohtaki Y."/>
            <person name="Kaku N."/>
            <person name="Ueki K."/>
        </authorList>
    </citation>
    <scope>NUCLEOTIDE SEQUENCE [LARGE SCALE GENOMIC DNA]</scope>
    <source>
        <strain evidence="6 7">SN021</strain>
    </source>
</reference>
<feature type="domain" description="DUF6531" evidence="4">
    <location>
        <begin position="845"/>
        <end position="918"/>
    </location>
</feature>
<organism evidence="6 7">
    <name type="scientific">Anaerocolumna cellulosilytica</name>
    <dbReference type="NCBI Taxonomy" id="433286"/>
    <lineage>
        <taxon>Bacteria</taxon>
        <taxon>Bacillati</taxon>
        <taxon>Bacillota</taxon>
        <taxon>Clostridia</taxon>
        <taxon>Lachnospirales</taxon>
        <taxon>Lachnospiraceae</taxon>
        <taxon>Anaerocolumna</taxon>
    </lineage>
</organism>
<evidence type="ECO:0000256" key="2">
    <source>
        <dbReference type="SAM" id="MobiDB-lite"/>
    </source>
</evidence>
<feature type="transmembrane region" description="Helical" evidence="3">
    <location>
        <begin position="578"/>
        <end position="603"/>
    </location>
</feature>
<evidence type="ECO:0000259" key="4">
    <source>
        <dbReference type="Pfam" id="PF20148"/>
    </source>
</evidence>
<keyword evidence="3" id="KW-0472">Membrane</keyword>
<dbReference type="NCBIfam" id="TIGR01643">
    <property type="entry name" value="YD_repeat_2x"/>
    <property type="match status" value="1"/>
</dbReference>
<gene>
    <name evidence="6" type="ORF">acsn021_30890</name>
</gene>
<dbReference type="PANTHER" id="PTHR32305">
    <property type="match status" value="1"/>
</dbReference>
<feature type="region of interest" description="Disordered" evidence="2">
    <location>
        <begin position="396"/>
        <end position="415"/>
    </location>
</feature>
<dbReference type="Pfam" id="PF20148">
    <property type="entry name" value="DUF6531"/>
    <property type="match status" value="1"/>
</dbReference>
<accession>A0A6S6R7S7</accession>